<dbReference type="Proteomes" id="UP000094043">
    <property type="component" value="Chromosome 2"/>
</dbReference>
<dbReference type="Pfam" id="PF08524">
    <property type="entry name" value="rRNA_processing"/>
    <property type="match status" value="1"/>
</dbReference>
<feature type="compositionally biased region" description="Basic and acidic residues" evidence="3">
    <location>
        <begin position="89"/>
        <end position="99"/>
    </location>
</feature>
<evidence type="ECO:0000256" key="1">
    <source>
        <dbReference type="ARBA" id="ARBA00006800"/>
    </source>
</evidence>
<comment type="similarity">
    <text evidence="1">Belongs to the FYV7 family.</text>
</comment>
<gene>
    <name evidence="4" type="ORF">L203_101750</name>
</gene>
<name>A0A1E3HQX1_9TREE</name>
<dbReference type="GeneID" id="91085963"/>
<evidence type="ECO:0000256" key="3">
    <source>
        <dbReference type="SAM" id="MobiDB-lite"/>
    </source>
</evidence>
<dbReference type="KEGG" id="cdep:91085963"/>
<reference evidence="4" key="1">
    <citation type="submission" date="2016-06" db="EMBL/GenBank/DDBJ databases">
        <authorList>
            <person name="Cuomo C."/>
            <person name="Litvintseva A."/>
            <person name="Heitman J."/>
            <person name="Chen Y."/>
            <person name="Sun S."/>
            <person name="Springer D."/>
            <person name="Dromer F."/>
            <person name="Young S."/>
            <person name="Zeng Q."/>
            <person name="Chapman S."/>
            <person name="Gujja S."/>
            <person name="Saif S."/>
            <person name="Birren B."/>
        </authorList>
    </citation>
    <scope>NUCLEOTIDE SEQUENCE</scope>
    <source>
        <strain evidence="4">CBS 7841</strain>
    </source>
</reference>
<feature type="compositionally biased region" description="Basic and acidic residues" evidence="3">
    <location>
        <begin position="106"/>
        <end position="122"/>
    </location>
</feature>
<dbReference type="PANTHER" id="PTHR41805:SF1">
    <property type="entry name" value="RRNA-PROCESSING PROTEIN FYV7"/>
    <property type="match status" value="1"/>
</dbReference>
<dbReference type="InterPro" id="IPR013730">
    <property type="entry name" value="Fyv7/TAP26"/>
</dbReference>
<dbReference type="VEuPathDB" id="FungiDB:L203_06196"/>
<reference evidence="4" key="3">
    <citation type="submission" date="2024-01" db="EMBL/GenBank/DDBJ databases">
        <authorList>
            <person name="Coelho M.A."/>
            <person name="David-Palma M."/>
            <person name="Shea T."/>
            <person name="Sun S."/>
            <person name="Cuomo C.A."/>
            <person name="Heitman J."/>
        </authorList>
    </citation>
    <scope>NUCLEOTIDE SEQUENCE</scope>
    <source>
        <strain evidence="4">CBS 7841</strain>
    </source>
</reference>
<protein>
    <recommendedName>
        <fullName evidence="2">rRNA-processing protein FYV7</fullName>
    </recommendedName>
</protein>
<evidence type="ECO:0000313" key="5">
    <source>
        <dbReference type="Proteomes" id="UP000094043"/>
    </source>
</evidence>
<feature type="compositionally biased region" description="Basic and acidic residues" evidence="3">
    <location>
        <begin position="73"/>
        <end position="82"/>
    </location>
</feature>
<dbReference type="OrthoDB" id="2135053at2759"/>
<keyword evidence="5" id="KW-1185">Reference proteome</keyword>
<feature type="region of interest" description="Disordered" evidence="3">
    <location>
        <begin position="1"/>
        <end position="216"/>
    </location>
</feature>
<proteinExistence type="inferred from homology"/>
<organism evidence="4 5">
    <name type="scientific">Cryptococcus depauperatus CBS 7841</name>
    <dbReference type="NCBI Taxonomy" id="1295531"/>
    <lineage>
        <taxon>Eukaryota</taxon>
        <taxon>Fungi</taxon>
        <taxon>Dikarya</taxon>
        <taxon>Basidiomycota</taxon>
        <taxon>Agaricomycotina</taxon>
        <taxon>Tremellomycetes</taxon>
        <taxon>Tremellales</taxon>
        <taxon>Cryptococcaceae</taxon>
        <taxon>Cryptococcus</taxon>
    </lineage>
</organism>
<evidence type="ECO:0000313" key="4">
    <source>
        <dbReference type="EMBL" id="WVN86583.1"/>
    </source>
</evidence>
<evidence type="ECO:0000256" key="2">
    <source>
        <dbReference type="ARBA" id="ARBA00018780"/>
    </source>
</evidence>
<dbReference type="AlphaFoldDB" id="A0A1E3HQX1"/>
<dbReference type="PANTHER" id="PTHR41805">
    <property type="entry name" value="EXPRESSED PROTEIN"/>
    <property type="match status" value="1"/>
</dbReference>
<dbReference type="EMBL" id="CP143785">
    <property type="protein sequence ID" value="WVN86583.1"/>
    <property type="molecule type" value="Genomic_DNA"/>
</dbReference>
<dbReference type="RefSeq" id="XP_066067283.1">
    <property type="nucleotide sequence ID" value="XM_066211186.1"/>
</dbReference>
<accession>A0A1E3HQX1</accession>
<reference evidence="4" key="2">
    <citation type="journal article" date="2022" name="Elife">
        <title>Obligate sexual reproduction of a homothallic fungus closely related to the Cryptococcus pathogenic species complex.</title>
        <authorList>
            <person name="Passer A.R."/>
            <person name="Clancey S.A."/>
            <person name="Shea T."/>
            <person name="David-Palma M."/>
            <person name="Averette A.F."/>
            <person name="Boekhout T."/>
            <person name="Porcel B.M."/>
            <person name="Nowrousian M."/>
            <person name="Cuomo C.A."/>
            <person name="Sun S."/>
            <person name="Heitman J."/>
            <person name="Coelho M.A."/>
        </authorList>
    </citation>
    <scope>NUCLEOTIDE SEQUENCE</scope>
    <source>
        <strain evidence="4">CBS 7841</strain>
    </source>
</reference>
<sequence>MPRVTKRQKEAGKVVSKPKSKPRAPSGSNGNSKHGFNVKPARAPKDAYLGKAKKIKANLIQRAKVKKQYAKVLRQEGMESERLGNGSRRRGERDADTGKGKGSPKGTERHYSQSGKPKHENQELEAQDPEMARILARAGPSGSRTKSFKKPSIFKDVLPPKARALSPSPPPTTSSNEPKPSIRQLRKESFGKYHRPKDSIGLMKGRGQPNMGARMGVLLEKIKRDIR</sequence>